<dbReference type="SUPFAM" id="SSF46785">
    <property type="entry name" value="Winged helix' DNA-binding domain"/>
    <property type="match status" value="1"/>
</dbReference>
<accession>A0ABY4EIF0</accession>
<dbReference type="InterPro" id="IPR036390">
    <property type="entry name" value="WH_DNA-bd_sf"/>
</dbReference>
<dbReference type="InterPro" id="IPR036388">
    <property type="entry name" value="WH-like_DNA-bd_sf"/>
</dbReference>
<dbReference type="PANTHER" id="PTHR30346">
    <property type="entry name" value="TRANSCRIPTIONAL DUAL REGULATOR HCAR-RELATED"/>
    <property type="match status" value="1"/>
</dbReference>
<dbReference type="RefSeq" id="WP_244709976.1">
    <property type="nucleotide sequence ID" value="NZ_CP095073.1"/>
</dbReference>
<dbReference type="Pfam" id="PF03466">
    <property type="entry name" value="LysR_substrate"/>
    <property type="match status" value="1"/>
</dbReference>
<evidence type="ECO:0000256" key="4">
    <source>
        <dbReference type="ARBA" id="ARBA00023163"/>
    </source>
</evidence>
<dbReference type="InterPro" id="IPR000847">
    <property type="entry name" value="LysR_HTH_N"/>
</dbReference>
<evidence type="ECO:0000313" key="7">
    <source>
        <dbReference type="Proteomes" id="UP000831787"/>
    </source>
</evidence>
<evidence type="ECO:0000313" key="6">
    <source>
        <dbReference type="EMBL" id="UOQ44205.1"/>
    </source>
</evidence>
<gene>
    <name evidence="6" type="ORF">MUN89_20495</name>
</gene>
<evidence type="ECO:0000256" key="3">
    <source>
        <dbReference type="ARBA" id="ARBA00023125"/>
    </source>
</evidence>
<reference evidence="6 7" key="1">
    <citation type="submission" date="2022-04" db="EMBL/GenBank/DDBJ databases">
        <title>Halobacillus sp. isolated from saltern.</title>
        <authorList>
            <person name="Won M."/>
            <person name="Lee C.-M."/>
            <person name="Woen H.-Y."/>
            <person name="Kwon S.-W."/>
        </authorList>
    </citation>
    <scope>NUCLEOTIDE SEQUENCE [LARGE SCALE GENOMIC DNA]</scope>
    <source>
        <strain evidence="6 7">SSBR10-3</strain>
    </source>
</reference>
<dbReference type="SUPFAM" id="SSF53850">
    <property type="entry name" value="Periplasmic binding protein-like II"/>
    <property type="match status" value="1"/>
</dbReference>
<comment type="similarity">
    <text evidence="1">Belongs to the LysR transcriptional regulatory family.</text>
</comment>
<dbReference type="Pfam" id="PF00126">
    <property type="entry name" value="HTH_1"/>
    <property type="match status" value="1"/>
</dbReference>
<name>A0ABY4EIF0_9BACI</name>
<organism evidence="6 7">
    <name type="scientific">Halobacillus salinarum</name>
    <dbReference type="NCBI Taxonomy" id="2932257"/>
    <lineage>
        <taxon>Bacteria</taxon>
        <taxon>Bacillati</taxon>
        <taxon>Bacillota</taxon>
        <taxon>Bacilli</taxon>
        <taxon>Bacillales</taxon>
        <taxon>Bacillaceae</taxon>
        <taxon>Halobacillus</taxon>
    </lineage>
</organism>
<evidence type="ECO:0000256" key="1">
    <source>
        <dbReference type="ARBA" id="ARBA00009437"/>
    </source>
</evidence>
<sequence length="279" mass="32032">MLLHKLKYFIEVTRQKSFTRAAESLYVSQPALSKQMKQLEEELGFLVFNRSVRGVELTEKGRALYTDLLPLFTKIDQTIHQYLHHDKIRFGSTPFLSSYFLHNYYDKLQYTNFHVTVIKDDSKDLLPLLQAREIDAAIIQGVPSSPQLYSTLLFQDDFLAAVPVSSPLAAYEEITLEQCMSETQIIPPAGPLAKQIQEYRRNRNFKGNILETHYHAMAGFVSLGIGVAYLPEIMVKQIEFKGVVFLPIKDKPLTRNMYLYAVTPSMLEFLLGKFHNNDS</sequence>
<evidence type="ECO:0000259" key="5">
    <source>
        <dbReference type="PROSITE" id="PS50931"/>
    </source>
</evidence>
<dbReference type="Gene3D" id="3.40.190.10">
    <property type="entry name" value="Periplasmic binding protein-like II"/>
    <property type="match status" value="2"/>
</dbReference>
<protein>
    <submittedName>
        <fullName evidence="6">LysR family transcriptional regulator</fullName>
    </submittedName>
</protein>
<proteinExistence type="inferred from homology"/>
<dbReference type="PANTHER" id="PTHR30346:SF28">
    <property type="entry name" value="HTH-TYPE TRANSCRIPTIONAL REGULATOR CYNR"/>
    <property type="match status" value="1"/>
</dbReference>
<keyword evidence="7" id="KW-1185">Reference proteome</keyword>
<dbReference type="Gene3D" id="1.10.10.10">
    <property type="entry name" value="Winged helix-like DNA-binding domain superfamily/Winged helix DNA-binding domain"/>
    <property type="match status" value="1"/>
</dbReference>
<dbReference type="PROSITE" id="PS50931">
    <property type="entry name" value="HTH_LYSR"/>
    <property type="match status" value="1"/>
</dbReference>
<dbReference type="PRINTS" id="PR00039">
    <property type="entry name" value="HTHLYSR"/>
</dbReference>
<dbReference type="Proteomes" id="UP000831787">
    <property type="component" value="Chromosome"/>
</dbReference>
<dbReference type="CDD" id="cd05466">
    <property type="entry name" value="PBP2_LTTR_substrate"/>
    <property type="match status" value="1"/>
</dbReference>
<feature type="domain" description="HTH lysR-type" evidence="5">
    <location>
        <begin position="1"/>
        <end position="58"/>
    </location>
</feature>
<keyword evidence="2" id="KW-0805">Transcription regulation</keyword>
<keyword evidence="4" id="KW-0804">Transcription</keyword>
<evidence type="ECO:0000256" key="2">
    <source>
        <dbReference type="ARBA" id="ARBA00023015"/>
    </source>
</evidence>
<dbReference type="InterPro" id="IPR005119">
    <property type="entry name" value="LysR_subst-bd"/>
</dbReference>
<dbReference type="EMBL" id="CP095073">
    <property type="protein sequence ID" value="UOQ44205.1"/>
    <property type="molecule type" value="Genomic_DNA"/>
</dbReference>
<keyword evidence="3" id="KW-0238">DNA-binding</keyword>